<evidence type="ECO:0000256" key="4">
    <source>
        <dbReference type="ARBA" id="ARBA00022989"/>
    </source>
</evidence>
<dbReference type="GO" id="GO:0022857">
    <property type="term" value="F:transmembrane transporter activity"/>
    <property type="evidence" value="ECO:0007669"/>
    <property type="project" value="InterPro"/>
</dbReference>
<evidence type="ECO:0000313" key="8">
    <source>
        <dbReference type="EMBL" id="KAG0478209.1"/>
    </source>
</evidence>
<keyword evidence="4 6" id="KW-1133">Transmembrane helix</keyword>
<feature type="transmembrane region" description="Helical" evidence="6">
    <location>
        <begin position="219"/>
        <end position="239"/>
    </location>
</feature>
<evidence type="ECO:0000313" key="10">
    <source>
        <dbReference type="Proteomes" id="UP000639772"/>
    </source>
</evidence>
<protein>
    <submittedName>
        <fullName evidence="7">Uncharacterized protein</fullName>
    </submittedName>
</protein>
<feature type="transmembrane region" description="Helical" evidence="6">
    <location>
        <begin position="93"/>
        <end position="110"/>
    </location>
</feature>
<evidence type="ECO:0000256" key="2">
    <source>
        <dbReference type="ARBA" id="ARBA00008821"/>
    </source>
</evidence>
<keyword evidence="3 6" id="KW-0812">Transmembrane</keyword>
<sequence length="526" mass="57445">MAAKADEFLPFPVKEQLPGIDYCLTSPPPWPEAFFLGFQHYLVMLGTTVLIPTLIVPQMGGGHEEKAKVIQTLLFVAGINTLLQSWLGTRLLIVMGGSLTYLMPTISIILSERFADIIDPYERFVHTMRAIQGALIFASSFQIIVGFCGLWRIAIRFLSPLAATPVVVLTGLGLFNIGFAALARCVEIGLPALLLFVVLSQYVPHAVEKGRVIFDRFSVILTIAVIWAYAHILTVSGVYRHGSPKIQFGCRTDRAGLIGASPWIRIPYPFQWGAPSFNAGDVFAMMAASFASLVESTGTVLAASRFASATFVPPSVFSRGVGWQGIGILLDGMFGTANGSAPSVENVGLLGLTRVGSRRVVEISAGFMIFFSVLGKFGSVIASIPLPIAAALYCLLFGYVAAAGLGFLQFCNLNSLRTKFVLGFSLFLGLSISQYFKEHQTVVGYGPVHTSSRAFNDIINVIFSSPATVAAIVAYFLDSTILLSHVATRRDRGWHWWDKFRSYRTDARSEEFYALPYNLNKFFPPL</sequence>
<feature type="transmembrane region" description="Helical" evidence="6">
    <location>
        <begin position="188"/>
        <end position="207"/>
    </location>
</feature>
<gene>
    <name evidence="8" type="ORF">HPP92_012928</name>
    <name evidence="7" type="ORF">HPP92_013384</name>
</gene>
<evidence type="ECO:0000256" key="1">
    <source>
        <dbReference type="ARBA" id="ARBA00004141"/>
    </source>
</evidence>
<dbReference type="AlphaFoldDB" id="A0A835UWL8"/>
<feature type="transmembrane region" description="Helical" evidence="6">
    <location>
        <begin position="161"/>
        <end position="181"/>
    </location>
</feature>
<proteinExistence type="inferred from homology"/>
<comment type="subcellular location">
    <subcellularLocation>
        <location evidence="1">Membrane</location>
        <topology evidence="1">Multi-pass membrane protein</topology>
    </subcellularLocation>
</comment>
<comment type="similarity">
    <text evidence="2">Belongs to the nucleobase:cation symporter-2 (NCS2) (TC 2.A.40) family.</text>
</comment>
<reference evidence="9 10" key="1">
    <citation type="journal article" date="2020" name="Nat. Food">
        <title>A phased Vanilla planifolia genome enables genetic improvement of flavour and production.</title>
        <authorList>
            <person name="Hasing T."/>
            <person name="Tang H."/>
            <person name="Brym M."/>
            <person name="Khazi F."/>
            <person name="Huang T."/>
            <person name="Chambers A.H."/>
        </authorList>
    </citation>
    <scope>NUCLEOTIDE SEQUENCE [LARGE SCALE GENOMIC DNA]</scope>
    <source>
        <tissue evidence="7">Leaf</tissue>
    </source>
</reference>
<dbReference type="Pfam" id="PF00860">
    <property type="entry name" value="Xan_ur_permease"/>
    <property type="match status" value="1"/>
</dbReference>
<accession>A0A835UWL8</accession>
<dbReference type="GO" id="GO:0016020">
    <property type="term" value="C:membrane"/>
    <property type="evidence" value="ECO:0007669"/>
    <property type="project" value="UniProtKB-SubCell"/>
</dbReference>
<feature type="transmembrane region" description="Helical" evidence="6">
    <location>
        <begin position="131"/>
        <end position="155"/>
    </location>
</feature>
<feature type="transmembrane region" description="Helical" evidence="6">
    <location>
        <begin position="388"/>
        <end position="408"/>
    </location>
</feature>
<dbReference type="EMBL" id="JADCNL010000006">
    <property type="protein sequence ID" value="KAG0476543.1"/>
    <property type="molecule type" value="Genomic_DNA"/>
</dbReference>
<evidence type="ECO:0000313" key="9">
    <source>
        <dbReference type="Proteomes" id="UP000636800"/>
    </source>
</evidence>
<dbReference type="NCBIfam" id="NF037981">
    <property type="entry name" value="NCS2_1"/>
    <property type="match status" value="1"/>
</dbReference>
<feature type="transmembrane region" description="Helical" evidence="6">
    <location>
        <begin position="69"/>
        <end position="87"/>
    </location>
</feature>
<dbReference type="OrthoDB" id="1641903at2759"/>
<keyword evidence="5 6" id="KW-0472">Membrane</keyword>
<evidence type="ECO:0000313" key="7">
    <source>
        <dbReference type="EMBL" id="KAG0476543.1"/>
    </source>
</evidence>
<organism evidence="7 9">
    <name type="scientific">Vanilla planifolia</name>
    <name type="common">Vanilla</name>
    <dbReference type="NCBI Taxonomy" id="51239"/>
    <lineage>
        <taxon>Eukaryota</taxon>
        <taxon>Viridiplantae</taxon>
        <taxon>Streptophyta</taxon>
        <taxon>Embryophyta</taxon>
        <taxon>Tracheophyta</taxon>
        <taxon>Spermatophyta</taxon>
        <taxon>Magnoliopsida</taxon>
        <taxon>Liliopsida</taxon>
        <taxon>Asparagales</taxon>
        <taxon>Orchidaceae</taxon>
        <taxon>Vanilloideae</taxon>
        <taxon>Vanilleae</taxon>
        <taxon>Vanilla</taxon>
    </lineage>
</organism>
<keyword evidence="9" id="KW-1185">Reference proteome</keyword>
<feature type="transmembrane region" description="Helical" evidence="6">
    <location>
        <begin position="38"/>
        <end position="57"/>
    </location>
</feature>
<comment type="caution">
    <text evidence="7">The sequence shown here is derived from an EMBL/GenBank/DDBJ whole genome shotgun (WGS) entry which is preliminary data.</text>
</comment>
<evidence type="ECO:0000256" key="3">
    <source>
        <dbReference type="ARBA" id="ARBA00022692"/>
    </source>
</evidence>
<name>A0A835UWL8_VANPL</name>
<feature type="transmembrane region" description="Helical" evidence="6">
    <location>
        <begin position="360"/>
        <end position="382"/>
    </location>
</feature>
<dbReference type="EMBL" id="JADCNM010000006">
    <property type="protein sequence ID" value="KAG0478209.1"/>
    <property type="molecule type" value="Genomic_DNA"/>
</dbReference>
<evidence type="ECO:0000256" key="6">
    <source>
        <dbReference type="SAM" id="Phobius"/>
    </source>
</evidence>
<dbReference type="Proteomes" id="UP000639772">
    <property type="component" value="Chromosome 6"/>
</dbReference>
<dbReference type="Proteomes" id="UP000636800">
    <property type="component" value="Chromosome 6"/>
</dbReference>
<evidence type="ECO:0000256" key="5">
    <source>
        <dbReference type="ARBA" id="ARBA00023136"/>
    </source>
</evidence>
<dbReference type="InterPro" id="IPR006043">
    <property type="entry name" value="NCS2"/>
</dbReference>
<feature type="transmembrane region" description="Helical" evidence="6">
    <location>
        <begin position="420"/>
        <end position="436"/>
    </location>
</feature>
<feature type="transmembrane region" description="Helical" evidence="6">
    <location>
        <begin position="458"/>
        <end position="477"/>
    </location>
</feature>
<dbReference type="PANTHER" id="PTHR11119">
    <property type="entry name" value="XANTHINE-URACIL / VITAMIN C PERMEASE FAMILY MEMBER"/>
    <property type="match status" value="1"/>
</dbReference>